<evidence type="ECO:0000313" key="1">
    <source>
        <dbReference type="EMBL" id="QYX32443.1"/>
    </source>
</evidence>
<protein>
    <submittedName>
        <fullName evidence="1">Uncharacterized protein</fullName>
    </submittedName>
</protein>
<organism evidence="1 2">
    <name type="scientific">Sphaerospermopsis torques-reginae ITEP-024</name>
    <dbReference type="NCBI Taxonomy" id="984208"/>
    <lineage>
        <taxon>Bacteria</taxon>
        <taxon>Bacillati</taxon>
        <taxon>Cyanobacteriota</taxon>
        <taxon>Cyanophyceae</taxon>
        <taxon>Nostocales</taxon>
        <taxon>Aphanizomenonaceae</taxon>
        <taxon>Sphaerospermopsis</taxon>
        <taxon>Sphaerospermopsis torques-reginae</taxon>
    </lineage>
</organism>
<reference evidence="1 2" key="1">
    <citation type="journal article" date="2022" name="J. Am. Chem. Soc.">
        <title>Biosynthesis of Guanitoxin Enables Global Environmental Detection in Freshwater Cyanobacteria.</title>
        <authorList>
            <person name="Lima S.T."/>
            <person name="Fallon T.R."/>
            <person name="Cordoza J.L."/>
            <person name="Chekan J.R."/>
            <person name="Delbaje E."/>
            <person name="Hopiavuori A.R."/>
            <person name="Alvarenga D.O."/>
            <person name="Wood S.M."/>
            <person name="Luhavaya H."/>
            <person name="Baumgartner J.T."/>
            <person name="Dorr F.A."/>
            <person name="Etchegaray A."/>
            <person name="Pinto E."/>
            <person name="McKinnie S.M.K."/>
            <person name="Fiore M.F."/>
            <person name="Moore B.S."/>
        </authorList>
    </citation>
    <scope>NUCLEOTIDE SEQUENCE [LARGE SCALE GENOMIC DNA]</scope>
    <source>
        <strain evidence="1 2">ITEP-024</strain>
    </source>
</reference>
<dbReference type="RefSeq" id="WP_220610342.1">
    <property type="nucleotide sequence ID" value="NZ_CP080598.1"/>
</dbReference>
<dbReference type="Proteomes" id="UP000826540">
    <property type="component" value="Chromosome"/>
</dbReference>
<proteinExistence type="predicted"/>
<accession>A0ABX8X1C1</accession>
<dbReference type="EMBL" id="CP080598">
    <property type="protein sequence ID" value="QYX32443.1"/>
    <property type="molecule type" value="Genomic_DNA"/>
</dbReference>
<keyword evidence="2" id="KW-1185">Reference proteome</keyword>
<evidence type="ECO:0000313" key="2">
    <source>
        <dbReference type="Proteomes" id="UP000826540"/>
    </source>
</evidence>
<name>A0ABX8X1C1_9CYAN</name>
<gene>
    <name evidence="1" type="ORF">K2F26_03335</name>
</gene>
<sequence>MMYIISQDNKRQYLEDNMVRKFLIEDWESFEYDEKIKLMQLINLSLEAQEIRFSLMDNGDNVVDKEFEITGNHNDAEAQPIMSAIPRVGRFLEALQLFGSSSAEQKRCEGACDRQFDNNEQKRNECKRTCRRRRFMLVENFLNSNPIIEV</sequence>